<dbReference type="RefSeq" id="WP_194450479.1">
    <property type="nucleotide sequence ID" value="NZ_CP063849.1"/>
</dbReference>
<dbReference type="Pfam" id="PF00395">
    <property type="entry name" value="SLH"/>
    <property type="match status" value="1"/>
</dbReference>
<keyword evidence="1" id="KW-0004">4Fe-4S</keyword>
<dbReference type="Gene3D" id="3.50.50.60">
    <property type="entry name" value="FAD/NAD(P)-binding domain"/>
    <property type="match status" value="1"/>
</dbReference>
<dbReference type="PROSITE" id="PS51272">
    <property type="entry name" value="SLH"/>
    <property type="match status" value="1"/>
</dbReference>
<keyword evidence="9" id="KW-1185">Reference proteome</keyword>
<evidence type="ECO:0000256" key="6">
    <source>
        <dbReference type="SAM" id="SignalP"/>
    </source>
</evidence>
<dbReference type="SUPFAM" id="SSF51905">
    <property type="entry name" value="FAD/NAD(P)-binding domain"/>
    <property type="match status" value="1"/>
</dbReference>
<sequence>MSRIAFLLFVATACHAQVDVLIVGGSSSGIGAAIGAARLGGSVLLVEDTPVLGGMLSNGISNIDSYSYESLSGVFDEFRQQVRAHYGYSGPLPPHKASHVDGHSFAAHQAEAGGRWEPHVAARIFQQMAARYPNLQIRYRTVATGVVMDGRRIVGVHFEDEKGQKSTVLAKVVVDATHEGDIAAWAGAPYRVGREARSPLEPHAGHMFFYNATNEILPGSTGRQDQAIPSSGLRVCIKKYPSGAPLVARPAGYDPEQFKYSSKGLSTEVPGEKFEMNVNPIGNEIQELNWTWPEGSLAERRRLYELHKNRALSYLYYLQHDLGRTDLGLADDEFVDNGNLPYRVFIREARRVEGEVMMTEADINPFLSGNTWLTPFRPDSIAVGEYPIDAKPVRPKTDFTKPDKGEGDFYLIDVTTAFQVPYGAMVPKQVEGLLVPTALSATHVSFSAVRMDPTWTVLGQAAGVAAALSAKTQVSPRQLAVSKVQSELLRQKARLVFYWDLPLDHPAFEAIETLSLRGSFRGFPDRTFHPDASLTRAQAAALIVKHFGLWPSVSGHHFTDVPYTHWAFRDVETLHDQHVLELLGLPPLWPQAGPYRGPVHAGFAKPATARQFLPDQLVTSQEWRNLLNRFRSNSLPPLPPGPVSRARAALDLYSLPVQEGVNP</sequence>
<dbReference type="InterPro" id="IPR039650">
    <property type="entry name" value="HdrA-like"/>
</dbReference>
<name>A0A7S7NS35_PALFE</name>
<dbReference type="GO" id="GO:0016491">
    <property type="term" value="F:oxidoreductase activity"/>
    <property type="evidence" value="ECO:0007669"/>
    <property type="project" value="UniProtKB-KW"/>
</dbReference>
<dbReference type="GO" id="GO:0046872">
    <property type="term" value="F:metal ion binding"/>
    <property type="evidence" value="ECO:0007669"/>
    <property type="project" value="UniProtKB-KW"/>
</dbReference>
<feature type="chain" id="PRO_5033014401" evidence="6">
    <location>
        <begin position="17"/>
        <end position="663"/>
    </location>
</feature>
<evidence type="ECO:0000259" key="7">
    <source>
        <dbReference type="PROSITE" id="PS51272"/>
    </source>
</evidence>
<accession>A0A7S7NS35</accession>
<gene>
    <name evidence="8" type="ORF">IRI77_02310</name>
</gene>
<evidence type="ECO:0000313" key="8">
    <source>
        <dbReference type="EMBL" id="QOY88816.1"/>
    </source>
</evidence>
<feature type="domain" description="SLH" evidence="7">
    <location>
        <begin position="494"/>
        <end position="557"/>
    </location>
</feature>
<evidence type="ECO:0000256" key="3">
    <source>
        <dbReference type="ARBA" id="ARBA00023002"/>
    </source>
</evidence>
<dbReference type="PANTHER" id="PTHR43498:SF1">
    <property type="entry name" value="COB--COM HETERODISULFIDE REDUCTASE IRON-SULFUR SUBUNIT A"/>
    <property type="match status" value="1"/>
</dbReference>
<dbReference type="Pfam" id="PF12831">
    <property type="entry name" value="FAD_oxidored"/>
    <property type="match status" value="1"/>
</dbReference>
<evidence type="ECO:0000313" key="9">
    <source>
        <dbReference type="Proteomes" id="UP000593892"/>
    </source>
</evidence>
<dbReference type="PANTHER" id="PTHR43498">
    <property type="entry name" value="FERREDOXIN:COB-COM HETERODISULFIDE REDUCTASE SUBUNIT A"/>
    <property type="match status" value="1"/>
</dbReference>
<dbReference type="AlphaFoldDB" id="A0A7S7NS35"/>
<protein>
    <submittedName>
        <fullName evidence="8">FAD-dependent oxidoreductase</fullName>
    </submittedName>
</protein>
<dbReference type="EMBL" id="CP063849">
    <property type="protein sequence ID" value="QOY88816.1"/>
    <property type="molecule type" value="Genomic_DNA"/>
</dbReference>
<keyword evidence="2" id="KW-0479">Metal-binding</keyword>
<evidence type="ECO:0000256" key="1">
    <source>
        <dbReference type="ARBA" id="ARBA00022485"/>
    </source>
</evidence>
<keyword evidence="6" id="KW-0732">Signal</keyword>
<evidence type="ECO:0000256" key="4">
    <source>
        <dbReference type="ARBA" id="ARBA00023004"/>
    </source>
</evidence>
<evidence type="ECO:0000256" key="5">
    <source>
        <dbReference type="ARBA" id="ARBA00023014"/>
    </source>
</evidence>
<dbReference type="InterPro" id="IPR036188">
    <property type="entry name" value="FAD/NAD-bd_sf"/>
</dbReference>
<keyword evidence="5" id="KW-0411">Iron-sulfur</keyword>
<dbReference type="Proteomes" id="UP000593892">
    <property type="component" value="Chromosome"/>
</dbReference>
<evidence type="ECO:0000256" key="2">
    <source>
        <dbReference type="ARBA" id="ARBA00022723"/>
    </source>
</evidence>
<dbReference type="KEGG" id="pfer:IRI77_02310"/>
<organism evidence="8 9">
    <name type="scientific">Paludibaculum fermentans</name>
    <dbReference type="NCBI Taxonomy" id="1473598"/>
    <lineage>
        <taxon>Bacteria</taxon>
        <taxon>Pseudomonadati</taxon>
        <taxon>Acidobacteriota</taxon>
        <taxon>Terriglobia</taxon>
        <taxon>Bryobacterales</taxon>
        <taxon>Bryobacteraceae</taxon>
        <taxon>Paludibaculum</taxon>
    </lineage>
</organism>
<dbReference type="GO" id="GO:0051539">
    <property type="term" value="F:4 iron, 4 sulfur cluster binding"/>
    <property type="evidence" value="ECO:0007669"/>
    <property type="project" value="UniProtKB-KW"/>
</dbReference>
<feature type="signal peptide" evidence="6">
    <location>
        <begin position="1"/>
        <end position="16"/>
    </location>
</feature>
<proteinExistence type="predicted"/>
<keyword evidence="3" id="KW-0560">Oxidoreductase</keyword>
<reference evidence="8 9" key="1">
    <citation type="submission" date="2020-10" db="EMBL/GenBank/DDBJ databases">
        <title>Complete genome sequence of Paludibaculum fermentans P105T, a facultatively anaerobic acidobacterium capable of dissimilatory Fe(III) reduction.</title>
        <authorList>
            <person name="Dedysh S.N."/>
            <person name="Beletsky A.V."/>
            <person name="Kulichevskaya I.S."/>
            <person name="Mardanov A.V."/>
            <person name="Ravin N.V."/>
        </authorList>
    </citation>
    <scope>NUCLEOTIDE SEQUENCE [LARGE SCALE GENOMIC DNA]</scope>
    <source>
        <strain evidence="8 9">P105</strain>
    </source>
</reference>
<dbReference type="InterPro" id="IPR001119">
    <property type="entry name" value="SLH_dom"/>
</dbReference>
<keyword evidence="4" id="KW-0408">Iron</keyword>